<feature type="region of interest" description="Disordered" evidence="2">
    <location>
        <begin position="1"/>
        <end position="20"/>
    </location>
</feature>
<dbReference type="Proteomes" id="UP000532440">
    <property type="component" value="Unassembled WGS sequence"/>
</dbReference>
<keyword evidence="1" id="KW-0378">Hydrolase</keyword>
<accession>A0A7W8HGJ5</accession>
<dbReference type="PANTHER" id="PTHR22946:SF9">
    <property type="entry name" value="POLYKETIDE TRANSFERASE AF380"/>
    <property type="match status" value="1"/>
</dbReference>
<comment type="caution">
    <text evidence="4">The sequence shown here is derived from an EMBL/GenBank/DDBJ whole genome shotgun (WGS) entry which is preliminary data.</text>
</comment>
<dbReference type="EMBL" id="JACHGB010000002">
    <property type="protein sequence ID" value="MBB5270810.1"/>
    <property type="molecule type" value="Genomic_DNA"/>
</dbReference>
<dbReference type="SUPFAM" id="SSF53474">
    <property type="entry name" value="alpha/beta-Hydrolases"/>
    <property type="match status" value="1"/>
</dbReference>
<keyword evidence="5" id="KW-1185">Reference proteome</keyword>
<dbReference type="AlphaFoldDB" id="A0A7W8HGJ5"/>
<dbReference type="InterPro" id="IPR029058">
    <property type="entry name" value="AB_hydrolase_fold"/>
</dbReference>
<gene>
    <name evidence="4" type="ORF">HNQ70_000814</name>
</gene>
<name>A0A7W8HGJ5_9BURK</name>
<evidence type="ECO:0000313" key="5">
    <source>
        <dbReference type="Proteomes" id="UP000532440"/>
    </source>
</evidence>
<protein>
    <submittedName>
        <fullName evidence="4">Dipeptidyl aminopeptidase/acylaminoacyl peptidase</fullName>
    </submittedName>
</protein>
<dbReference type="Gene3D" id="3.40.50.1820">
    <property type="entry name" value="alpha/beta hydrolase"/>
    <property type="match status" value="1"/>
</dbReference>
<keyword evidence="4" id="KW-0645">Protease</keyword>
<dbReference type="Pfam" id="PF12146">
    <property type="entry name" value="Hydrolase_4"/>
    <property type="match status" value="1"/>
</dbReference>
<organism evidence="4 5">
    <name type="scientific">Quisquiliibacterium transsilvanicum</name>
    <dbReference type="NCBI Taxonomy" id="1549638"/>
    <lineage>
        <taxon>Bacteria</taxon>
        <taxon>Pseudomonadati</taxon>
        <taxon>Pseudomonadota</taxon>
        <taxon>Betaproteobacteria</taxon>
        <taxon>Burkholderiales</taxon>
        <taxon>Burkholderiaceae</taxon>
        <taxon>Quisquiliibacterium</taxon>
    </lineage>
</organism>
<evidence type="ECO:0000259" key="3">
    <source>
        <dbReference type="Pfam" id="PF12146"/>
    </source>
</evidence>
<keyword evidence="4" id="KW-0031">Aminopeptidase</keyword>
<dbReference type="InterPro" id="IPR050261">
    <property type="entry name" value="FrsA_esterase"/>
</dbReference>
<dbReference type="RefSeq" id="WP_246434692.1">
    <property type="nucleotide sequence ID" value="NZ_BAABEW010000010.1"/>
</dbReference>
<dbReference type="InterPro" id="IPR022742">
    <property type="entry name" value="Hydrolase_4"/>
</dbReference>
<proteinExistence type="predicted"/>
<dbReference type="GO" id="GO:0052689">
    <property type="term" value="F:carboxylic ester hydrolase activity"/>
    <property type="evidence" value="ECO:0007669"/>
    <property type="project" value="UniProtKB-ARBA"/>
</dbReference>
<dbReference type="PANTHER" id="PTHR22946">
    <property type="entry name" value="DIENELACTONE HYDROLASE DOMAIN-CONTAINING PROTEIN-RELATED"/>
    <property type="match status" value="1"/>
</dbReference>
<evidence type="ECO:0000256" key="2">
    <source>
        <dbReference type="SAM" id="MobiDB-lite"/>
    </source>
</evidence>
<feature type="domain" description="Serine aminopeptidase S33" evidence="3">
    <location>
        <begin position="112"/>
        <end position="238"/>
    </location>
</feature>
<evidence type="ECO:0000313" key="4">
    <source>
        <dbReference type="EMBL" id="MBB5270810.1"/>
    </source>
</evidence>
<evidence type="ECO:0000256" key="1">
    <source>
        <dbReference type="ARBA" id="ARBA00022801"/>
    </source>
</evidence>
<dbReference type="GO" id="GO:0004177">
    <property type="term" value="F:aminopeptidase activity"/>
    <property type="evidence" value="ECO:0007669"/>
    <property type="project" value="UniProtKB-KW"/>
</dbReference>
<reference evidence="4 5" key="1">
    <citation type="submission" date="2020-08" db="EMBL/GenBank/DDBJ databases">
        <title>Genomic Encyclopedia of Type Strains, Phase IV (KMG-IV): sequencing the most valuable type-strain genomes for metagenomic binning, comparative biology and taxonomic classification.</title>
        <authorList>
            <person name="Goeker M."/>
        </authorList>
    </citation>
    <scope>NUCLEOTIDE SEQUENCE [LARGE SCALE GENOMIC DNA]</scope>
    <source>
        <strain evidence="4 5">DSM 29781</strain>
    </source>
</reference>
<sequence length="336" mass="35748">MPTPAPDSRRLAPGRADSHSPLAWPLRALRPLLHRALLRGLRAPRLAHDPPIAQLAQLAQGTRHALRLETLRLRGARGQTLAAWLLTQDLRGPAHASATSATSATREPSAQPLPAVLAMHGWGANASTLWPAVDPLLAAGFAVMLVDASCHGESGDEDFTSLPRFAEDIATALEALCAHPAVDRDRIALLGHSVGAGAALLHAARSTENPAAGPCPVRAVVSLSAFAHPAEMMQRWMAEHRIPRRVLGNAILGHVQQVIGERFERIAPVNTIAALACPVLLVHGRHDTTVPMADALRLRDAQPRAELLVVDADHDLRAALAPQGARIVAFLQRALG</sequence>